<feature type="non-terminal residue" evidence="2">
    <location>
        <position position="1"/>
    </location>
</feature>
<feature type="region of interest" description="Disordered" evidence="1">
    <location>
        <begin position="486"/>
        <end position="532"/>
    </location>
</feature>
<evidence type="ECO:0000313" key="2">
    <source>
        <dbReference type="EMBL" id="KAA6383665.1"/>
    </source>
</evidence>
<evidence type="ECO:0000313" key="3">
    <source>
        <dbReference type="Proteomes" id="UP000324800"/>
    </source>
</evidence>
<feature type="compositionally biased region" description="Low complexity" evidence="1">
    <location>
        <begin position="497"/>
        <end position="530"/>
    </location>
</feature>
<dbReference type="SUPFAM" id="SSF52467">
    <property type="entry name" value="DHS-like NAD/FAD-binding domain"/>
    <property type="match status" value="1"/>
</dbReference>
<accession>A0A5J4VMK1</accession>
<protein>
    <submittedName>
        <fullName evidence="2">Uncharacterized protein</fullName>
    </submittedName>
</protein>
<dbReference type="AlphaFoldDB" id="A0A5J4VMK1"/>
<dbReference type="InterPro" id="IPR029035">
    <property type="entry name" value="DHS-like_NAD/FAD-binding_dom"/>
</dbReference>
<dbReference type="OrthoDB" id="10556625at2759"/>
<proteinExistence type="predicted"/>
<reference evidence="2 3" key="1">
    <citation type="submission" date="2019-03" db="EMBL/GenBank/DDBJ databases">
        <title>Single cell metagenomics reveals metabolic interactions within the superorganism composed of flagellate Streblomastix strix and complex community of Bacteroidetes bacteria on its surface.</title>
        <authorList>
            <person name="Treitli S.C."/>
            <person name="Kolisko M."/>
            <person name="Husnik F."/>
            <person name="Keeling P."/>
            <person name="Hampl V."/>
        </authorList>
    </citation>
    <scope>NUCLEOTIDE SEQUENCE [LARGE SCALE GENOMIC DNA]</scope>
    <source>
        <strain evidence="2">ST1C</strain>
    </source>
</reference>
<dbReference type="Proteomes" id="UP000324800">
    <property type="component" value="Unassembled WGS sequence"/>
</dbReference>
<organism evidence="2 3">
    <name type="scientific">Streblomastix strix</name>
    <dbReference type="NCBI Taxonomy" id="222440"/>
    <lineage>
        <taxon>Eukaryota</taxon>
        <taxon>Metamonada</taxon>
        <taxon>Preaxostyla</taxon>
        <taxon>Oxymonadida</taxon>
        <taxon>Streblomastigidae</taxon>
        <taxon>Streblomastix</taxon>
    </lineage>
</organism>
<gene>
    <name evidence="2" type="ORF">EZS28_020808</name>
</gene>
<name>A0A5J4VMK1_9EUKA</name>
<comment type="caution">
    <text evidence="2">The sequence shown here is derived from an EMBL/GenBank/DDBJ whole genome shotgun (WGS) entry which is preliminary data.</text>
</comment>
<evidence type="ECO:0000256" key="1">
    <source>
        <dbReference type="SAM" id="MobiDB-lite"/>
    </source>
</evidence>
<dbReference type="EMBL" id="SNRW01006131">
    <property type="protein sequence ID" value="KAA6383665.1"/>
    <property type="molecule type" value="Genomic_DNA"/>
</dbReference>
<sequence>FKITKFERLSEAKAKHRKGSRAWKWGEEWENDKKRMSKKEVRAPTKEELAAAAIITADYLLVFTDDFWGHADPSRIIAPYPNLPNPSTIKTNTNSFLGSVGQRYNALIEIVPHNGYRTILNWFRYLFVMSGSDKRTILQGKLLDKDKKPGMKKKQPPILTVRAKAMSKMLFPAKRRIMKTNRDKTEYELPSSNGLVYTTSLDCFFQKAGFKSNELCTVEGDVIHWQCNAPCCPMKYELNPLFRFIVDKDGTAHRLIEHNELLRRTLENASSAKLVDASSVEQTLAVCEFCHEHSWSIPIVLPPILPEPPVELQNLNDLDHRLFSYPGVYEPRAPHPAALGEEISRPKAQDNQWRQIDDLDYLVFDLHLLEEDYLHGVEQENIDNKLRKQQISRRTVLGDLSTVRPQDMVDEPFRTVSEYAGPPANPSISWLSDRNKRGKEALRALESVVPPQLDEQKLESLARQLKSINQIPNQIDKITSLHRATTNGGMGWDQNDINSKQGIQSQSQQQGNMNGNGQSQIGSDSSGIGQAKMRRSKIRIDNGLDIGSGVVLADEIIDESVRKEYLGAGRLAKASGIFGVRPEQKLRVKNYTEEQPLLPRHINIPRCPKCSRDCRPACKMLQVDRTWIGAKDQISSYERWMEAIGHELDKDPNKSIVIFELGIKQTSKKHLEMVKLWKDRNPSITLIKVGGGTVCAPTKKQLAEAQRNQGYGPPGQVSEEERLNIDVYHPASLFQAVIGIDGIIRDIISEFEFHELVMPT</sequence>